<dbReference type="EMBL" id="CP028136">
    <property type="protein sequence ID" value="AVR46777.1"/>
    <property type="molecule type" value="Genomic_DNA"/>
</dbReference>
<dbReference type="Proteomes" id="UP000241507">
    <property type="component" value="Chromosome"/>
</dbReference>
<dbReference type="OrthoDB" id="7526295at2"/>
<evidence type="ECO:0000313" key="1">
    <source>
        <dbReference type="EMBL" id="AVR46777.1"/>
    </source>
</evidence>
<reference evidence="2" key="1">
    <citation type="submission" date="2018-03" db="EMBL/GenBank/DDBJ databases">
        <title>Gramella fulva sp. nov., isolated from a dry surface of tidal flat.</title>
        <authorList>
            <person name="Hwang S.H."/>
            <person name="Hwang W.M."/>
            <person name="Kang K."/>
            <person name="Ahn T.-Y."/>
        </authorList>
    </citation>
    <scope>NUCLEOTIDE SEQUENCE [LARGE SCALE GENOMIC DNA]</scope>
    <source>
        <strain evidence="2">SH35</strain>
    </source>
</reference>
<accession>A0A2R3Z931</accession>
<gene>
    <name evidence="1" type="ORF">C7S20_16745</name>
</gene>
<keyword evidence="2" id="KW-1185">Reference proteome</keyword>
<protein>
    <submittedName>
        <fullName evidence="1">Uncharacterized protein</fullName>
    </submittedName>
</protein>
<dbReference type="KEGG" id="grs:C7S20_16745"/>
<dbReference type="AlphaFoldDB" id="A0A2R3Z931"/>
<proteinExistence type="predicted"/>
<sequence length="495" mass="57610">MKINGIPKDTEIYSDSIFNLGFSPEYSNGEVSLAALYRHVGWKLNKKRFPEDKVNEYGEIFFDKEKNSESPEKDDILDLQDWKKLILSSLASPKMPRQKRINPTLYPYVPDCALYSNSAREGNNPWNPGNLLERLVIQGSGSQKDADELWEKLFVALSSNFEIEEEDIFARLVTKHFYNRRPEQIEWDINQLSLPNSLEHLEEEVKETSPAARFFKDLNKILDLKSKLSRRQWLAILESCLRIGGASHVLWICRLNTVAWEYLRAQINDQKEISENELLNKFKTDSLKFWKIEEKATEIIQKEMQFYVRAQVGINYILKKFDDEGVKVKLGSIRDLYRLGEKLNKKIRTGDWKDDILLEIHNIYEANPRIISCKDGRTKNLFEFIRHSLGQKQTAESHKKNYDQSYWLQRKGNRYNSPWILELGPVSILSMVYCCSYKSGENRTILDLLDHLGNYGISMSQTELEQSNLMQTLQTLQVVQDSPDAEGGMVIINPF</sequence>
<name>A0A2R3Z931_9FLAO</name>
<evidence type="ECO:0000313" key="2">
    <source>
        <dbReference type="Proteomes" id="UP000241507"/>
    </source>
</evidence>
<dbReference type="RefSeq" id="WP_107013548.1">
    <property type="nucleotide sequence ID" value="NZ_CP028136.1"/>
</dbReference>
<organism evidence="1 2">
    <name type="scientific">Christiangramia fulva</name>
    <dbReference type="NCBI Taxonomy" id="2126553"/>
    <lineage>
        <taxon>Bacteria</taxon>
        <taxon>Pseudomonadati</taxon>
        <taxon>Bacteroidota</taxon>
        <taxon>Flavobacteriia</taxon>
        <taxon>Flavobacteriales</taxon>
        <taxon>Flavobacteriaceae</taxon>
        <taxon>Christiangramia</taxon>
    </lineage>
</organism>